<dbReference type="InterPro" id="IPR012334">
    <property type="entry name" value="Pectin_lyas_fold"/>
</dbReference>
<evidence type="ECO:0000256" key="9">
    <source>
        <dbReference type="RuleBase" id="RU361169"/>
    </source>
</evidence>
<evidence type="ECO:0000256" key="7">
    <source>
        <dbReference type="ARBA" id="ARBA00023326"/>
    </source>
</evidence>
<dbReference type="InterPro" id="IPR011050">
    <property type="entry name" value="Pectin_lyase_fold/virulence"/>
</dbReference>
<sequence>MVGFILNLQTMLHLNKKLGVATLLLFLCLGCKIKPNLSLYSDHPEILTDYYQVSSNGMQLPVFYGRPGGLILGQIEDQNTEFIIDYQAEIHSFETIPEGSVSQIDIDGQQASFQVDRPVNFFIRINGNYVYPLMVSVSKPEKVQPTTNMITFEAGIHDAGVITLKDNQTLFLKKGAYVNGTILVDGVENVKICGEGILTGKSYKEGSHPAGIFLNHCQNIEITGISIIDAPACAVVINSAEKVYLNNLKILGNREQRMGDDAFNIFNAQHITINNVMANTRNNSVALMNNSGQANEDITVKNATFWKGDYGNVIEIGYKAENMFLKNCTFKHITIAHIDAGSIINITGKNNIIEDLSYVDFQTFDCRFMLYNVKLDSLSKVKNVHFEQLNYSGLVPAYSDFIFGTAENAKAFWFNHLQYKGLKVKNMSDLNVKSTDYIPKINALLP</sequence>
<dbReference type="Proteomes" id="UP001354989">
    <property type="component" value="Plasmid pPP2"/>
</dbReference>
<comment type="function">
    <text evidence="8">Pectinolytic enzyme involved in the degradation of xylogalacturonan (xga), a galacturonan backbone heavily substituted with xylose, and which is one important component of the hairy regions of pectin. Activity requires a galacturonic acid backbone substituted with xylose.</text>
</comment>
<evidence type="ECO:0000256" key="8">
    <source>
        <dbReference type="ARBA" id="ARBA00037278"/>
    </source>
</evidence>
<keyword evidence="7" id="KW-0624">Polysaccharide degradation</keyword>
<evidence type="ECO:0000256" key="6">
    <source>
        <dbReference type="ARBA" id="ARBA00023295"/>
    </source>
</evidence>
<keyword evidence="4" id="KW-0325">Glycoprotein</keyword>
<geneLocation type="plasmid" evidence="10 11">
    <name>pPP2</name>
</geneLocation>
<keyword evidence="11" id="KW-1185">Reference proteome</keyword>
<evidence type="ECO:0000256" key="4">
    <source>
        <dbReference type="ARBA" id="ARBA00023180"/>
    </source>
</evidence>
<keyword evidence="5" id="KW-0119">Carbohydrate metabolism</keyword>
<keyword evidence="2" id="KW-0677">Repeat</keyword>
<evidence type="ECO:0008006" key="12">
    <source>
        <dbReference type="Google" id="ProtNLM"/>
    </source>
</evidence>
<dbReference type="EMBL" id="AP025294">
    <property type="protein sequence ID" value="BDD01268.1"/>
    <property type="molecule type" value="Genomic_DNA"/>
</dbReference>
<dbReference type="Pfam" id="PF00295">
    <property type="entry name" value="Glyco_hydro_28"/>
    <property type="match status" value="1"/>
</dbReference>
<evidence type="ECO:0000256" key="1">
    <source>
        <dbReference type="ARBA" id="ARBA00008834"/>
    </source>
</evidence>
<evidence type="ECO:0000256" key="5">
    <source>
        <dbReference type="ARBA" id="ARBA00023277"/>
    </source>
</evidence>
<evidence type="ECO:0000313" key="11">
    <source>
        <dbReference type="Proteomes" id="UP001354989"/>
    </source>
</evidence>
<comment type="similarity">
    <text evidence="1 9">Belongs to the glycosyl hydrolase 28 family.</text>
</comment>
<accession>A0ABN6LDI4</accession>
<evidence type="ECO:0000256" key="2">
    <source>
        <dbReference type="ARBA" id="ARBA00022737"/>
    </source>
</evidence>
<dbReference type="PANTHER" id="PTHR31736:SF9">
    <property type="entry name" value="ENDO-XYLOGALACTURONAN HYDROLASE A-RELATED"/>
    <property type="match status" value="1"/>
</dbReference>
<dbReference type="Gene3D" id="2.160.20.10">
    <property type="entry name" value="Single-stranded right-handed beta-helix, Pectin lyase-like"/>
    <property type="match status" value="1"/>
</dbReference>
<dbReference type="SUPFAM" id="SSF51126">
    <property type="entry name" value="Pectin lyase-like"/>
    <property type="match status" value="1"/>
</dbReference>
<reference evidence="10 11" key="1">
    <citation type="submission" date="2021-12" db="EMBL/GenBank/DDBJ databases">
        <title>Genome sequencing of bacteria with rrn-lacking chromosome and rrn-plasmid.</title>
        <authorList>
            <person name="Anda M."/>
            <person name="Iwasaki W."/>
        </authorList>
    </citation>
    <scope>NUCLEOTIDE SEQUENCE [LARGE SCALE GENOMIC DNA]</scope>
    <source>
        <strain evidence="10 11">NBRC 101262</strain>
        <plasmid evidence="10 11">pPP2</plasmid>
    </source>
</reference>
<name>A0ABN6LDI4_9BACT</name>
<evidence type="ECO:0000313" key="10">
    <source>
        <dbReference type="EMBL" id="BDD01268.1"/>
    </source>
</evidence>
<dbReference type="PANTHER" id="PTHR31736">
    <property type="match status" value="1"/>
</dbReference>
<gene>
    <name evidence="10" type="ORF">PEPS_35480</name>
</gene>
<keyword evidence="3 9" id="KW-0378">Hydrolase</keyword>
<protein>
    <recommendedName>
        <fullName evidence="12">Right handed beta helix domain-containing protein</fullName>
    </recommendedName>
</protein>
<proteinExistence type="inferred from homology"/>
<organism evidence="10 11">
    <name type="scientific">Persicobacter psychrovividus</name>
    <dbReference type="NCBI Taxonomy" id="387638"/>
    <lineage>
        <taxon>Bacteria</taxon>
        <taxon>Pseudomonadati</taxon>
        <taxon>Bacteroidota</taxon>
        <taxon>Cytophagia</taxon>
        <taxon>Cytophagales</taxon>
        <taxon>Persicobacteraceae</taxon>
        <taxon>Persicobacter</taxon>
    </lineage>
</organism>
<keyword evidence="10" id="KW-0614">Plasmid</keyword>
<evidence type="ECO:0000256" key="3">
    <source>
        <dbReference type="ARBA" id="ARBA00022801"/>
    </source>
</evidence>
<dbReference type="InterPro" id="IPR000743">
    <property type="entry name" value="Glyco_hydro_28"/>
</dbReference>
<keyword evidence="6 9" id="KW-0326">Glycosidase</keyword>